<dbReference type="HOGENOM" id="CLU_322394_0_0_1"/>
<dbReference type="Proteomes" id="UP000006702">
    <property type="component" value="Unassembled WGS sequence"/>
</dbReference>
<organism evidence="5 6">
    <name type="scientific">Neosartorya fischeri (strain ATCC 1020 / DSM 3700 / CBS 544.65 / FGSC A1164 / JCM 1740 / NRRL 181 / WB 181)</name>
    <name type="common">Aspergillus fischerianus</name>
    <dbReference type="NCBI Taxonomy" id="331117"/>
    <lineage>
        <taxon>Eukaryota</taxon>
        <taxon>Fungi</taxon>
        <taxon>Dikarya</taxon>
        <taxon>Ascomycota</taxon>
        <taxon>Pezizomycotina</taxon>
        <taxon>Eurotiomycetes</taxon>
        <taxon>Eurotiomycetidae</taxon>
        <taxon>Eurotiales</taxon>
        <taxon>Aspergillaceae</taxon>
        <taxon>Aspergillus</taxon>
        <taxon>Aspergillus subgen. Fumigati</taxon>
    </lineage>
</organism>
<feature type="repeat" description="ANK" evidence="4">
    <location>
        <begin position="557"/>
        <end position="589"/>
    </location>
</feature>
<feature type="repeat" description="ANK" evidence="4">
    <location>
        <begin position="364"/>
        <end position="396"/>
    </location>
</feature>
<dbReference type="SUPFAM" id="SSF48403">
    <property type="entry name" value="Ankyrin repeat"/>
    <property type="match status" value="2"/>
</dbReference>
<keyword evidence="6" id="KW-1185">Reference proteome</keyword>
<evidence type="ECO:0000256" key="4">
    <source>
        <dbReference type="PROSITE-ProRule" id="PRU00023"/>
    </source>
</evidence>
<name>A1D8J5_NEOFI</name>
<gene>
    <name evidence="5" type="ORF">NFIA_112300</name>
</gene>
<dbReference type="eggNOG" id="KOG0504">
    <property type="taxonomic scope" value="Eukaryota"/>
</dbReference>
<feature type="repeat" description="ANK" evidence="4">
    <location>
        <begin position="263"/>
        <end position="296"/>
    </location>
</feature>
<feature type="repeat" description="ANK" evidence="4">
    <location>
        <begin position="440"/>
        <end position="472"/>
    </location>
</feature>
<evidence type="ECO:0000256" key="3">
    <source>
        <dbReference type="ARBA" id="ARBA00023043"/>
    </source>
</evidence>
<dbReference type="PANTHER" id="PTHR24161:SF85">
    <property type="entry name" value="PALMITOYLTRANSFERASE HIP14"/>
    <property type="match status" value="1"/>
</dbReference>
<proteinExistence type="predicted"/>
<dbReference type="RefSeq" id="XP_001262603.1">
    <property type="nucleotide sequence ID" value="XM_001262602.1"/>
</dbReference>
<dbReference type="AlphaFoldDB" id="A1D8J5"/>
<dbReference type="EC" id="2.3.1.225" evidence="1"/>
<dbReference type="Pfam" id="PF00023">
    <property type="entry name" value="Ank"/>
    <property type="match status" value="1"/>
</dbReference>
<dbReference type="InterPro" id="IPR002110">
    <property type="entry name" value="Ankyrin_rpt"/>
</dbReference>
<dbReference type="VEuPathDB" id="FungiDB:NFIA_112300"/>
<feature type="repeat" description="ANK" evidence="4">
    <location>
        <begin position="196"/>
        <end position="229"/>
    </location>
</feature>
<feature type="repeat" description="ANK" evidence="4">
    <location>
        <begin position="230"/>
        <end position="262"/>
    </location>
</feature>
<feature type="repeat" description="ANK" evidence="4">
    <location>
        <begin position="590"/>
        <end position="622"/>
    </location>
</feature>
<feature type="repeat" description="ANK" evidence="4">
    <location>
        <begin position="297"/>
        <end position="329"/>
    </location>
</feature>
<dbReference type="PROSITE" id="PS50297">
    <property type="entry name" value="ANK_REP_REGION"/>
    <property type="match status" value="9"/>
</dbReference>
<dbReference type="OrthoDB" id="194358at2759"/>
<evidence type="ECO:0000256" key="1">
    <source>
        <dbReference type="ARBA" id="ARBA00012210"/>
    </source>
</evidence>
<protein>
    <recommendedName>
        <fullName evidence="1">protein S-acyltransferase</fullName>
        <ecNumber evidence="1">2.3.1.225</ecNumber>
    </recommendedName>
</protein>
<dbReference type="GeneID" id="4589399"/>
<dbReference type="PANTHER" id="PTHR24161">
    <property type="entry name" value="ANK_REP_REGION DOMAIN-CONTAINING PROTEIN-RELATED"/>
    <property type="match status" value="1"/>
</dbReference>
<feature type="repeat" description="ANK" evidence="4">
    <location>
        <begin position="88"/>
        <end position="128"/>
    </location>
</feature>
<sequence>MDRIEKLLEDDTLTPNFFINGLSPLVVAARMPTEPQLLEALLQHGQIDVNMTDCEGRSALSYAAEFQQLQSLKSLLCKGAKHDLQDSGGRTPLSWAATAGEPDHFLPAIKEVIEQLLAAGADVNAEDWKKRTPLAWATIKGNKATAELFLSVDNVNADIPDTDGRTPLSHAAELGLAEIVQLLLDSNADINLEDKCGRTPLLWATQKGHETIVSELLASVGVDVDHLDPDGRSPLSHAAELGRGEIIQLLLTSRADINLEDKLGRTPLLWATRTGHETIVYELLASPGVDVDLPDRDGRAALSFAAELGYASVVQTLVSAHAYVNSEDNTGRTPLVWATVTRRADIVQSLLASGFVDLDHRDSDGRTAIFHAASLGYDDIMELLMQNGANAFCTDKEGHTPFWALLSTRSRRQEYEPIQNPFHIINLIMSLPDPDVKDQDGRTLLSWAAEFGDEALVQALILRDGNPNIRDPGQWAAAQNGNFNRTDAADVVIFRKTPLIWALENEEESIVQLLKDIDRDSLHLLLSETSTIGEQKALDLVRALIDQGYNINQTDAEGKTPLHLACTMADDQFASALILGRAHLNIQDNSRKTPLQYALTEKRVDTVRELLKHGADIKPIPSVIWLALGNKASEYVQLSQMPSRQKHTMELLTVMEKHSWIPSAGERRLWTLNSAKYDGCVASHMAVSFPFKNQHGSAKRSEQLTLRGRSRQLIDELARIALRRTELRRGLQQHVVGLRRAIETDTTIKVEEKPCLAEMIQDIDISTMAVLDDVEKSVRELLQIVGIQANSPHFALTSSGIRLGVNQ</sequence>
<evidence type="ECO:0000313" key="5">
    <source>
        <dbReference type="EMBL" id="EAW20706.1"/>
    </source>
</evidence>
<dbReference type="Gene3D" id="1.25.40.20">
    <property type="entry name" value="Ankyrin repeat-containing domain"/>
    <property type="match status" value="5"/>
</dbReference>
<feature type="repeat" description="ANK" evidence="4">
    <location>
        <begin position="55"/>
        <end position="87"/>
    </location>
</feature>
<dbReference type="SMART" id="SM00248">
    <property type="entry name" value="ANK"/>
    <property type="match status" value="15"/>
</dbReference>
<reference evidence="6" key="1">
    <citation type="journal article" date="2008" name="PLoS Genet.">
        <title>Genomic islands in the pathogenic filamentous fungus Aspergillus fumigatus.</title>
        <authorList>
            <person name="Fedorova N.D."/>
            <person name="Khaldi N."/>
            <person name="Joardar V.S."/>
            <person name="Maiti R."/>
            <person name="Amedeo P."/>
            <person name="Anderson M.J."/>
            <person name="Crabtree J."/>
            <person name="Silva J.C."/>
            <person name="Badger J.H."/>
            <person name="Albarraq A."/>
            <person name="Angiuoli S."/>
            <person name="Bussey H."/>
            <person name="Bowyer P."/>
            <person name="Cotty P.J."/>
            <person name="Dyer P.S."/>
            <person name="Egan A."/>
            <person name="Galens K."/>
            <person name="Fraser-Liggett C.M."/>
            <person name="Haas B.J."/>
            <person name="Inman J.M."/>
            <person name="Kent R."/>
            <person name="Lemieux S."/>
            <person name="Malavazi I."/>
            <person name="Orvis J."/>
            <person name="Roemer T."/>
            <person name="Ronning C.M."/>
            <person name="Sundaram J.P."/>
            <person name="Sutton G."/>
            <person name="Turner G."/>
            <person name="Venter J.C."/>
            <person name="White O.R."/>
            <person name="Whitty B.R."/>
            <person name="Youngman P."/>
            <person name="Wolfe K.H."/>
            <person name="Goldman G.H."/>
            <person name="Wortman J.R."/>
            <person name="Jiang B."/>
            <person name="Denning D.W."/>
            <person name="Nierman W.C."/>
        </authorList>
    </citation>
    <scope>NUCLEOTIDE SEQUENCE [LARGE SCALE GENOMIC DNA]</scope>
    <source>
        <strain evidence="6">ATCC 1020 / DSM 3700 / CBS 544.65 / FGSC A1164 / JCM 1740 / NRRL 181 / WB 181</strain>
    </source>
</reference>
<evidence type="ECO:0000256" key="2">
    <source>
        <dbReference type="ARBA" id="ARBA00022737"/>
    </source>
</evidence>
<dbReference type="InterPro" id="IPR036770">
    <property type="entry name" value="Ankyrin_rpt-contain_sf"/>
</dbReference>
<dbReference type="PROSITE" id="PS50088">
    <property type="entry name" value="ANK_REPEAT"/>
    <property type="match status" value="11"/>
</dbReference>
<evidence type="ECO:0000313" key="6">
    <source>
        <dbReference type="Proteomes" id="UP000006702"/>
    </source>
</evidence>
<dbReference type="Pfam" id="PF12796">
    <property type="entry name" value="Ank_2"/>
    <property type="match status" value="5"/>
</dbReference>
<accession>A1D8J5</accession>
<dbReference type="PRINTS" id="PR01415">
    <property type="entry name" value="ANKYRIN"/>
</dbReference>
<keyword evidence="3 4" id="KW-0040">ANK repeat</keyword>
<dbReference type="EMBL" id="DS027692">
    <property type="protein sequence ID" value="EAW20706.1"/>
    <property type="molecule type" value="Genomic_DNA"/>
</dbReference>
<keyword evidence="2" id="KW-0677">Repeat</keyword>
<feature type="repeat" description="ANK" evidence="4">
    <location>
        <begin position="163"/>
        <end position="195"/>
    </location>
</feature>
<dbReference type="KEGG" id="nfi:NFIA_112300"/>